<feature type="transmembrane region" description="Helical" evidence="7">
    <location>
        <begin position="67"/>
        <end position="88"/>
    </location>
</feature>
<dbReference type="AlphaFoldDB" id="A0AA36JG26"/>
<proteinExistence type="predicted"/>
<dbReference type="Pfam" id="PF00520">
    <property type="entry name" value="Ion_trans"/>
    <property type="match status" value="1"/>
</dbReference>
<evidence type="ECO:0000256" key="1">
    <source>
        <dbReference type="ARBA" id="ARBA00004141"/>
    </source>
</evidence>
<dbReference type="PANTHER" id="PTHR10037:SF62">
    <property type="entry name" value="SODIUM CHANNEL PROTEIN 60E"/>
    <property type="match status" value="1"/>
</dbReference>
<dbReference type="InterPro" id="IPR027359">
    <property type="entry name" value="Volt_channel_dom_sf"/>
</dbReference>
<feature type="domain" description="EF-hand" evidence="8">
    <location>
        <begin position="372"/>
        <end position="407"/>
    </location>
</feature>
<sequence length="625" mass="70329">MIREPEAESDEERMPGVPVGRRKSNRSDNVDRKVSQWSTIDPRETQLVFPLEWSELRKRVARVVTNPYFDIVIGVLVLINIGMLVHQTNRHGLGLDSEPIVTWANFGMLVVYTLEACLRLYAFRKAYFCSAWNLLDFFVLISDWFLQILAFALDAEVPRAALLRTLRVVRALRVLRTIRTLHLFRELYIMLYGFFSALKAIAWAAVLLLLMLLIWGIVAVEMIHPLNQEIALTGIYHDCERCPRAFQTVWASVLTFSQQIVAGDSWGKVTIPIMEEHPLVVPFFLMVFVTIDLGLLNLILSVIVDKAHQAHQEDKKFQISQRQAAFDAAKQSLMDLCAELDEDHSGCLSLAELLNGYDRLPEFQEQMRLMDVERDDMLSLFKVLDEDGSGDIEYSEFVEQVVKMRSQDMSLSLMFLRSQIKEVKQQTHMISDALETLKAHLEDSGMNLKNISFKKSASASEYGMLEGSRSLGVNSISPAYRNGGIHGTNGFPGLTNGLNGSTTTTDSLPKRLPSFSTVATQTETSPDSLPPELASWQAQVRDLRTALLQLEGSMASVSEVQRPERVLWQGNSVSATARPKQEFINSCCAPARKSAEQIASPRSKWARSTQMPPIQAKQASDTRPS</sequence>
<dbReference type="Gene3D" id="1.20.120.350">
    <property type="entry name" value="Voltage-gated potassium channels. Chain C"/>
    <property type="match status" value="1"/>
</dbReference>
<name>A0AA36JG26_9DINO</name>
<evidence type="ECO:0000313" key="10">
    <source>
        <dbReference type="Proteomes" id="UP001178507"/>
    </source>
</evidence>
<reference evidence="9" key="1">
    <citation type="submission" date="2023-08" db="EMBL/GenBank/DDBJ databases">
        <authorList>
            <person name="Chen Y."/>
            <person name="Shah S."/>
            <person name="Dougan E. K."/>
            <person name="Thang M."/>
            <person name="Chan C."/>
        </authorList>
    </citation>
    <scope>NUCLEOTIDE SEQUENCE</scope>
</reference>
<keyword evidence="10" id="KW-1185">Reference proteome</keyword>
<dbReference type="GO" id="GO:0005248">
    <property type="term" value="F:voltage-gated sodium channel activity"/>
    <property type="evidence" value="ECO:0007669"/>
    <property type="project" value="TreeGrafter"/>
</dbReference>
<dbReference type="EMBL" id="CAUJNA010003591">
    <property type="protein sequence ID" value="CAJ1405572.1"/>
    <property type="molecule type" value="Genomic_DNA"/>
</dbReference>
<dbReference type="GO" id="GO:0005509">
    <property type="term" value="F:calcium ion binding"/>
    <property type="evidence" value="ECO:0007669"/>
    <property type="project" value="InterPro"/>
</dbReference>
<feature type="region of interest" description="Disordered" evidence="6">
    <location>
        <begin position="1"/>
        <end position="34"/>
    </location>
</feature>
<accession>A0AA36JG26</accession>
<dbReference type="SUPFAM" id="SSF47473">
    <property type="entry name" value="EF-hand"/>
    <property type="match status" value="1"/>
</dbReference>
<organism evidence="9 10">
    <name type="scientific">Effrenium voratum</name>
    <dbReference type="NCBI Taxonomy" id="2562239"/>
    <lineage>
        <taxon>Eukaryota</taxon>
        <taxon>Sar</taxon>
        <taxon>Alveolata</taxon>
        <taxon>Dinophyceae</taxon>
        <taxon>Suessiales</taxon>
        <taxon>Symbiodiniaceae</taxon>
        <taxon>Effrenium</taxon>
    </lineage>
</organism>
<evidence type="ECO:0000256" key="6">
    <source>
        <dbReference type="SAM" id="MobiDB-lite"/>
    </source>
</evidence>
<feature type="transmembrane region" description="Helical" evidence="7">
    <location>
        <begin position="200"/>
        <end position="220"/>
    </location>
</feature>
<feature type="transmembrane region" description="Helical" evidence="7">
    <location>
        <begin position="100"/>
        <end position="122"/>
    </location>
</feature>
<dbReference type="Gene3D" id="1.10.238.10">
    <property type="entry name" value="EF-hand"/>
    <property type="match status" value="1"/>
</dbReference>
<dbReference type="SMART" id="SM00054">
    <property type="entry name" value="EFh"/>
    <property type="match status" value="2"/>
</dbReference>
<comment type="subcellular location">
    <subcellularLocation>
        <location evidence="1">Membrane</location>
        <topology evidence="1">Multi-pass membrane protein</topology>
    </subcellularLocation>
</comment>
<dbReference type="InterPro" id="IPR002048">
    <property type="entry name" value="EF_hand_dom"/>
</dbReference>
<dbReference type="InterPro" id="IPR005821">
    <property type="entry name" value="Ion_trans_dom"/>
</dbReference>
<dbReference type="SUPFAM" id="SSF81324">
    <property type="entry name" value="Voltage-gated potassium channels"/>
    <property type="match status" value="1"/>
</dbReference>
<gene>
    <name evidence="9" type="ORF">EVOR1521_LOCUS27743</name>
</gene>
<dbReference type="Gene3D" id="1.10.287.70">
    <property type="match status" value="1"/>
</dbReference>
<feature type="transmembrane region" description="Helical" evidence="7">
    <location>
        <begin position="134"/>
        <end position="153"/>
    </location>
</feature>
<evidence type="ECO:0000256" key="7">
    <source>
        <dbReference type="SAM" id="Phobius"/>
    </source>
</evidence>
<keyword evidence="4 7" id="KW-1133">Transmembrane helix</keyword>
<dbReference type="Proteomes" id="UP001178507">
    <property type="component" value="Unassembled WGS sequence"/>
</dbReference>
<evidence type="ECO:0000256" key="2">
    <source>
        <dbReference type="ARBA" id="ARBA00022692"/>
    </source>
</evidence>
<evidence type="ECO:0000259" key="8">
    <source>
        <dbReference type="PROSITE" id="PS50222"/>
    </source>
</evidence>
<dbReference type="PROSITE" id="PS50222">
    <property type="entry name" value="EF_HAND_2"/>
    <property type="match status" value="2"/>
</dbReference>
<dbReference type="PANTHER" id="PTHR10037">
    <property type="entry name" value="VOLTAGE-GATED CATION CHANNEL CALCIUM AND SODIUM"/>
    <property type="match status" value="1"/>
</dbReference>
<feature type="region of interest" description="Disordered" evidence="6">
    <location>
        <begin position="591"/>
        <end position="625"/>
    </location>
</feature>
<keyword evidence="2 7" id="KW-0812">Transmembrane</keyword>
<protein>
    <recommendedName>
        <fullName evidence="8">EF-hand domain-containing protein</fullName>
    </recommendedName>
</protein>
<dbReference type="InterPro" id="IPR011992">
    <property type="entry name" value="EF-hand-dom_pair"/>
</dbReference>
<dbReference type="InterPro" id="IPR043203">
    <property type="entry name" value="VGCC_Ca_Na"/>
</dbReference>
<feature type="compositionally biased region" description="Polar residues" evidence="6">
    <location>
        <begin position="606"/>
        <end position="625"/>
    </location>
</feature>
<feature type="domain" description="EF-hand" evidence="8">
    <location>
        <begin position="328"/>
        <end position="363"/>
    </location>
</feature>
<evidence type="ECO:0000256" key="5">
    <source>
        <dbReference type="ARBA" id="ARBA00023136"/>
    </source>
</evidence>
<evidence type="ECO:0000256" key="4">
    <source>
        <dbReference type="ARBA" id="ARBA00022989"/>
    </source>
</evidence>
<comment type="caution">
    <text evidence="9">The sequence shown here is derived from an EMBL/GenBank/DDBJ whole genome shotgun (WGS) entry which is preliminary data.</text>
</comment>
<dbReference type="InterPro" id="IPR018247">
    <property type="entry name" value="EF_Hand_1_Ca_BS"/>
</dbReference>
<dbReference type="PROSITE" id="PS00018">
    <property type="entry name" value="EF_HAND_1"/>
    <property type="match status" value="2"/>
</dbReference>
<evidence type="ECO:0000313" key="9">
    <source>
        <dbReference type="EMBL" id="CAJ1405572.1"/>
    </source>
</evidence>
<keyword evidence="3" id="KW-0106">Calcium</keyword>
<feature type="transmembrane region" description="Helical" evidence="7">
    <location>
        <begin position="279"/>
        <end position="304"/>
    </location>
</feature>
<dbReference type="GO" id="GO:0001518">
    <property type="term" value="C:voltage-gated sodium channel complex"/>
    <property type="evidence" value="ECO:0007669"/>
    <property type="project" value="TreeGrafter"/>
</dbReference>
<keyword evidence="5 7" id="KW-0472">Membrane</keyword>
<feature type="compositionally biased region" description="Basic and acidic residues" evidence="6">
    <location>
        <begin position="25"/>
        <end position="34"/>
    </location>
</feature>
<evidence type="ECO:0000256" key="3">
    <source>
        <dbReference type="ARBA" id="ARBA00022837"/>
    </source>
</evidence>